<sequence>MPADRNRPSSPLSLTSAFTLRGRARGGGDGNGGKNDGGESDGGFGDSVGSRTGRRRDKTAGTGTRRRKASSAGSRDATKAARAAAAAFEATASGPGVASSATHHHHHGLPSFSLNPTTAKRLARAQERRVVAAQREAVRVSDKSEYLGASSDYDRVLPKWTSFFGAPFLVLLAFALVYGYDSRGLENPLSTLRRLIANPDRDAALSVEGSYGRVFVNLFAVMVTSSTFIVQLASQRFSPVVRRLFLQKPAVRFLFLFFSVGVSYYGFTQYFIRPEETWLPAAMHFVGFLMYVLAPLIVFPFFFWLFDFLEPRQIIQSLRSDASNVLDPSCFATHKREERTKVVLVSTISALLEIARHTISAKALIVTVSAIDSIFLVFYQFSLVKQHAKVTFFTMPLWLRSSPFLGATASGTLEQVEREQQWVEFLVLESYKKILGDALAGGHQDVYVVIFRKTRVLAELLVENNDFLGAELALLFMNTYFRLCLNSNVLLGLYACAEQYRLLVEMLLGRIFQERNPDGFSMCQVLSAADIQARLEGRASGADGTSTHDTTPGRTRPLSRLEVIVKDVAHYWMFYAENFQQRGAPFGSEIILHDLVLVIEQCFVLQLHTLHKALVEQLLSMPHVTREQYAIRALLKLTVGYMSLGGVDEAMAIVKVLRKLPTDDVRAALTTVAGWTYSTFWEVTVRFDNFKYLSPEKHDLLPLLCIWVRVDPEAVRPTAPSEDDVYRESLEAAFGTGVSERSSSLGASTDSTNVVPINEGGREAEELLATIRKQLLRSARSTSPSPTPSNDSSRFSSATPLGVLADATVLSTTAASSTAPTSAPQGLPPSLSNSGSSKSSRRQAVAERLVSSRALAKDVV</sequence>
<accession>A0A6U0ICQ2</accession>
<feature type="compositionally biased region" description="Low complexity" evidence="1">
    <location>
        <begin position="777"/>
        <end position="794"/>
    </location>
</feature>
<feature type="transmembrane region" description="Helical" evidence="2">
    <location>
        <begin position="214"/>
        <end position="233"/>
    </location>
</feature>
<feature type="compositionally biased region" description="Low complexity" evidence="1">
    <location>
        <begin position="815"/>
        <end position="838"/>
    </location>
</feature>
<feature type="region of interest" description="Disordered" evidence="1">
    <location>
        <begin position="777"/>
        <end position="797"/>
    </location>
</feature>
<name>A0A6U0ICQ2_9EUKA</name>
<keyword evidence="2" id="KW-0812">Transmembrane</keyword>
<keyword evidence="2" id="KW-1133">Transmembrane helix</keyword>
<protein>
    <submittedName>
        <fullName evidence="3">Uncharacterized protein</fullName>
    </submittedName>
</protein>
<dbReference type="AlphaFoldDB" id="A0A6U0ICQ2"/>
<feature type="transmembrane region" description="Helical" evidence="2">
    <location>
        <begin position="363"/>
        <end position="381"/>
    </location>
</feature>
<dbReference type="EMBL" id="HBGL01003975">
    <property type="protein sequence ID" value="CAD9291065.1"/>
    <property type="molecule type" value="Transcribed_RNA"/>
</dbReference>
<gene>
    <name evidence="3" type="ORF">SSP0437_LOCUS3061</name>
</gene>
<feature type="region of interest" description="Disordered" evidence="1">
    <location>
        <begin position="94"/>
        <end position="115"/>
    </location>
</feature>
<reference evidence="3" key="1">
    <citation type="submission" date="2021-01" db="EMBL/GenBank/DDBJ databases">
        <authorList>
            <person name="Corre E."/>
            <person name="Pelletier E."/>
            <person name="Niang G."/>
            <person name="Scheremetjew M."/>
            <person name="Finn R."/>
            <person name="Kale V."/>
            <person name="Holt S."/>
            <person name="Cochrane G."/>
            <person name="Meng A."/>
            <person name="Brown T."/>
            <person name="Cohen L."/>
        </authorList>
    </citation>
    <scope>NUCLEOTIDE SEQUENCE</scope>
    <source>
        <strain evidence="3">ATCC 50979</strain>
    </source>
</reference>
<organism evidence="3">
    <name type="scientific">Sexangularia sp. CB-2014</name>
    <dbReference type="NCBI Taxonomy" id="1486929"/>
    <lineage>
        <taxon>Eukaryota</taxon>
        <taxon>Amoebozoa</taxon>
        <taxon>Tubulinea</taxon>
        <taxon>Elardia</taxon>
        <taxon>Arcellinida</taxon>
        <taxon>Arcellinida incertae sedis</taxon>
        <taxon>Sexangularia</taxon>
    </lineage>
</organism>
<feature type="compositionally biased region" description="Polar residues" evidence="1">
    <location>
        <begin position="8"/>
        <end position="18"/>
    </location>
</feature>
<feature type="region of interest" description="Disordered" evidence="1">
    <location>
        <begin position="740"/>
        <end position="761"/>
    </location>
</feature>
<feature type="region of interest" description="Disordered" evidence="1">
    <location>
        <begin position="815"/>
        <end position="860"/>
    </location>
</feature>
<feature type="transmembrane region" description="Helical" evidence="2">
    <location>
        <begin position="160"/>
        <end position="180"/>
    </location>
</feature>
<evidence type="ECO:0000313" key="3">
    <source>
        <dbReference type="EMBL" id="CAD9291065.1"/>
    </source>
</evidence>
<feature type="compositionally biased region" description="Polar residues" evidence="1">
    <location>
        <begin position="740"/>
        <end position="755"/>
    </location>
</feature>
<feature type="transmembrane region" description="Helical" evidence="2">
    <location>
        <begin position="253"/>
        <end position="272"/>
    </location>
</feature>
<feature type="transmembrane region" description="Helical" evidence="2">
    <location>
        <begin position="284"/>
        <end position="306"/>
    </location>
</feature>
<evidence type="ECO:0000256" key="2">
    <source>
        <dbReference type="SAM" id="Phobius"/>
    </source>
</evidence>
<keyword evidence="2" id="KW-0472">Membrane</keyword>
<evidence type="ECO:0000256" key="1">
    <source>
        <dbReference type="SAM" id="MobiDB-lite"/>
    </source>
</evidence>
<feature type="compositionally biased region" description="Gly residues" evidence="1">
    <location>
        <begin position="25"/>
        <end position="46"/>
    </location>
</feature>
<proteinExistence type="predicted"/>
<feature type="region of interest" description="Disordered" evidence="1">
    <location>
        <begin position="1"/>
        <end position="80"/>
    </location>
</feature>